<dbReference type="RefSeq" id="WP_096353345.1">
    <property type="nucleotide sequence ID" value="NZ_AP017313.1"/>
</dbReference>
<sequence>MPNLAFHTEVLNQVIAKRAAQNDPLAIKLNNPANAKLKEFAVLGAMGPDMLRYVPVSQKLVKFLTQSIPPATSGKLLTPAEITAATTKIQNDMSNLSNTDQALAFELYFNPIGAIYAVLFSGLVVPVWPILDKTTDFFNKLSVIVQNQDEIALALIIGQFSDIQKGAKSLTGLPSTLQLMEVVLGSILTLGPWMEMNQTFPAPTENIADRRFEFLRWHKTSEFVQALTANATTDNQKAYVFGWQCHMASSITTEPFINNITGGPYRTHWWRNRLVGNFVDSWTFGFFEQPVAPTMNGDTPTPAYFDPTTSTGWPALCDGGNLQDKFNVGNLAGPAPDDVPESVKAMAKGDLGTLPNSFPAEISKLFSKALNDTYPAATQPVLGVDAAFQTIPAFDDNTLANAYVGASAVYWFMTSGHGALVNSVLGPGTGMPEPSWITQGSTPSPAQAGLNVGAAICAAILAALAALFTLGGAFAAGLITLEAALSVPIIDWATVANELFWLRKTLIDEENLMQNILVMGGLAYPPPVMLGAQVNIMGNDVTLPATDLTPPLNPSVSAVPNVTGIPLCKSNQLTTEGISATFIPASYPRWLDTKSTVAPAADLNFAVFPLAIKTETKATDNPIPPNTYPQTFVNGFGLKNGGIVTAEPYPTSNLFFGDAVSNAVQLIADGPSKLPDYNLDGDRGYGWLAWDAVAGSNPFNVPVQDMQEV</sequence>
<evidence type="ECO:0000313" key="2">
    <source>
        <dbReference type="Proteomes" id="UP000218263"/>
    </source>
</evidence>
<evidence type="ECO:0000313" key="1">
    <source>
        <dbReference type="EMBL" id="BAU55143.1"/>
    </source>
</evidence>
<dbReference type="Proteomes" id="UP000218263">
    <property type="component" value="Chromosome"/>
</dbReference>
<name>A0A0X8X4W3_9SPHI</name>
<organism evidence="1 2">
    <name type="scientific">Mucilaginibacter gotjawali</name>
    <dbReference type="NCBI Taxonomy" id="1550579"/>
    <lineage>
        <taxon>Bacteria</taxon>
        <taxon>Pseudomonadati</taxon>
        <taxon>Bacteroidota</taxon>
        <taxon>Sphingobacteriia</taxon>
        <taxon>Sphingobacteriales</taxon>
        <taxon>Sphingobacteriaceae</taxon>
        <taxon>Mucilaginibacter</taxon>
    </lineage>
</organism>
<dbReference type="AlphaFoldDB" id="A0A0X8X4W3"/>
<dbReference type="OrthoDB" id="648959at2"/>
<reference evidence="1 2" key="1">
    <citation type="submission" date="2015-12" db="EMBL/GenBank/DDBJ databases">
        <title>Genome sequence of Mucilaginibacter gotjawali.</title>
        <authorList>
            <person name="Lee J.S."/>
            <person name="Lee K.C."/>
            <person name="Kim K.K."/>
            <person name="Lee B.W."/>
        </authorList>
    </citation>
    <scope>NUCLEOTIDE SEQUENCE [LARGE SCALE GENOMIC DNA]</scope>
    <source>
        <strain evidence="1 2">SA3-7</strain>
    </source>
</reference>
<dbReference type="EMBL" id="AP017313">
    <property type="protein sequence ID" value="BAU55143.1"/>
    <property type="molecule type" value="Genomic_DNA"/>
</dbReference>
<dbReference type="KEGG" id="mgot:MgSA37_03324"/>
<accession>A0A0X8X4W3</accession>
<protein>
    <submittedName>
        <fullName evidence="1">Uncharacterized protein</fullName>
    </submittedName>
</protein>
<keyword evidence="2" id="KW-1185">Reference proteome</keyword>
<proteinExistence type="predicted"/>
<gene>
    <name evidence="1" type="ORF">MgSA37_03324</name>
</gene>